<organism evidence="1 2">
    <name type="scientific">Labrys neptuniae</name>
    <dbReference type="NCBI Taxonomy" id="376174"/>
    <lineage>
        <taxon>Bacteria</taxon>
        <taxon>Pseudomonadati</taxon>
        <taxon>Pseudomonadota</taxon>
        <taxon>Alphaproteobacteria</taxon>
        <taxon>Hyphomicrobiales</taxon>
        <taxon>Xanthobacteraceae</taxon>
        <taxon>Labrys</taxon>
    </lineage>
</organism>
<name>A0ABV3PKQ2_9HYPH</name>
<comment type="caution">
    <text evidence="1">The sequence shown here is derived from an EMBL/GenBank/DDBJ whole genome shotgun (WGS) entry which is preliminary data.</text>
</comment>
<keyword evidence="2" id="KW-1185">Reference proteome</keyword>
<evidence type="ECO:0000313" key="2">
    <source>
        <dbReference type="Proteomes" id="UP001555786"/>
    </source>
</evidence>
<dbReference type="InterPro" id="IPR015942">
    <property type="entry name" value="Asp/Glu/hydantoin_racemase"/>
</dbReference>
<sequence>MPSRSPIHIKPTRIGLIGGLAARAGIYYYERILQEYQGAKIALDLTLRHADMGTVLRHVGSGDRVGLGHYLGSLANELFDAGMDTVSITAVAPHLAIDEIKKRAKGPIIDVLATIPGALKSAGFERVAIFGNRAVMTSAVFGAVPEDMVVKLDPSEIARVHETYTDIALSGKRGTKAEVAYFDDLAGDLLGRRGAQAIMLAGTDLSSFYADREPDFPFLDVSALHIEQILAGI</sequence>
<protein>
    <submittedName>
        <fullName evidence="1">Aspartate/glutamate racemase family protein</fullName>
    </submittedName>
</protein>
<dbReference type="EMBL" id="JBFNQD010000003">
    <property type="protein sequence ID" value="MEW9306195.1"/>
    <property type="molecule type" value="Genomic_DNA"/>
</dbReference>
<accession>A0ABV3PKQ2</accession>
<dbReference type="Gene3D" id="3.40.50.1860">
    <property type="match status" value="2"/>
</dbReference>
<reference evidence="1 2" key="1">
    <citation type="submission" date="2024-07" db="EMBL/GenBank/DDBJ databases">
        <title>Description of Labrys sedimenti sp. nov., isolated from a diclofenac-degrading enrichment culture.</title>
        <authorList>
            <person name="Tancsics A."/>
            <person name="Csepanyi A."/>
        </authorList>
    </citation>
    <scope>NUCLEOTIDE SEQUENCE [LARGE SCALE GENOMIC DNA]</scope>
    <source>
        <strain evidence="1 2">LMG 23578</strain>
    </source>
</reference>
<dbReference type="SUPFAM" id="SSF53681">
    <property type="entry name" value="Aspartate/glutamate racemase"/>
    <property type="match status" value="1"/>
</dbReference>
<dbReference type="Pfam" id="PF01177">
    <property type="entry name" value="Asp_Glu_race"/>
    <property type="match status" value="1"/>
</dbReference>
<evidence type="ECO:0000313" key="1">
    <source>
        <dbReference type="EMBL" id="MEW9306195.1"/>
    </source>
</evidence>
<dbReference type="RefSeq" id="WP_367624031.1">
    <property type="nucleotide sequence ID" value="NZ_JBFNQD010000003.1"/>
</dbReference>
<gene>
    <name evidence="1" type="ORF">ABXS05_11645</name>
</gene>
<dbReference type="InterPro" id="IPR001920">
    <property type="entry name" value="Asp/Glu_race"/>
</dbReference>
<proteinExistence type="predicted"/>
<dbReference type="Proteomes" id="UP001555786">
    <property type="component" value="Unassembled WGS sequence"/>
</dbReference>